<dbReference type="SUPFAM" id="SSF57959">
    <property type="entry name" value="Leucine zipper domain"/>
    <property type="match status" value="1"/>
</dbReference>
<keyword evidence="4" id="KW-1185">Reference proteome</keyword>
<feature type="region of interest" description="Disordered" evidence="1">
    <location>
        <begin position="119"/>
        <end position="140"/>
    </location>
</feature>
<dbReference type="InterPro" id="IPR046347">
    <property type="entry name" value="bZIP_sf"/>
</dbReference>
<proteinExistence type="predicted"/>
<dbReference type="Pfam" id="PF07716">
    <property type="entry name" value="bZIP_2"/>
    <property type="match status" value="1"/>
</dbReference>
<dbReference type="Proteomes" id="UP000276133">
    <property type="component" value="Unassembled WGS sequence"/>
</dbReference>
<comment type="caution">
    <text evidence="3">The sequence shown here is derived from an EMBL/GenBank/DDBJ whole genome shotgun (WGS) entry which is preliminary data.</text>
</comment>
<evidence type="ECO:0000259" key="2">
    <source>
        <dbReference type="PROSITE" id="PS00036"/>
    </source>
</evidence>
<name>A0A3M7RAG9_BRAPC</name>
<dbReference type="PROSITE" id="PS00036">
    <property type="entry name" value="BZIP_BASIC"/>
    <property type="match status" value="1"/>
</dbReference>
<dbReference type="InterPro" id="IPR004827">
    <property type="entry name" value="bZIP"/>
</dbReference>
<dbReference type="Gene3D" id="1.20.5.170">
    <property type="match status" value="1"/>
</dbReference>
<accession>A0A3M7RAG9</accession>
<protein>
    <recommendedName>
        <fullName evidence="2">BZIP domain-containing protein</fullName>
    </recommendedName>
</protein>
<sequence length="140" mass="16249">MKSNTEKPTSAEVLKARERNRIAAKKRRLKDRLMEIEKQSEYESVCQENELLKQKFEFLTRLKDLMNNTIHYYQELNAAQNQCTIDESSLANLLDLESAQLYNLSLDIIDKILPDEAQEPASAKQDDSLNFSDCQMPESF</sequence>
<reference evidence="3 4" key="1">
    <citation type="journal article" date="2018" name="Sci. Rep.">
        <title>Genomic signatures of local adaptation to the degree of environmental predictability in rotifers.</title>
        <authorList>
            <person name="Franch-Gras L."/>
            <person name="Hahn C."/>
            <person name="Garcia-Roger E.M."/>
            <person name="Carmona M.J."/>
            <person name="Serra M."/>
            <person name="Gomez A."/>
        </authorList>
    </citation>
    <scope>NUCLEOTIDE SEQUENCE [LARGE SCALE GENOMIC DNA]</scope>
    <source>
        <strain evidence="3">HYR1</strain>
    </source>
</reference>
<gene>
    <name evidence="3" type="ORF">BpHYR1_022946</name>
</gene>
<organism evidence="3 4">
    <name type="scientific">Brachionus plicatilis</name>
    <name type="common">Marine rotifer</name>
    <name type="synonym">Brachionus muelleri</name>
    <dbReference type="NCBI Taxonomy" id="10195"/>
    <lineage>
        <taxon>Eukaryota</taxon>
        <taxon>Metazoa</taxon>
        <taxon>Spiralia</taxon>
        <taxon>Gnathifera</taxon>
        <taxon>Rotifera</taxon>
        <taxon>Eurotatoria</taxon>
        <taxon>Monogononta</taxon>
        <taxon>Pseudotrocha</taxon>
        <taxon>Ploima</taxon>
        <taxon>Brachionidae</taxon>
        <taxon>Brachionus</taxon>
    </lineage>
</organism>
<dbReference type="AlphaFoldDB" id="A0A3M7RAG9"/>
<feature type="domain" description="BZIP" evidence="2">
    <location>
        <begin position="15"/>
        <end position="30"/>
    </location>
</feature>
<evidence type="ECO:0000313" key="3">
    <source>
        <dbReference type="EMBL" id="RNA20431.1"/>
    </source>
</evidence>
<dbReference type="GO" id="GO:0003700">
    <property type="term" value="F:DNA-binding transcription factor activity"/>
    <property type="evidence" value="ECO:0007669"/>
    <property type="project" value="InterPro"/>
</dbReference>
<evidence type="ECO:0000313" key="4">
    <source>
        <dbReference type="Proteomes" id="UP000276133"/>
    </source>
</evidence>
<dbReference type="EMBL" id="REGN01003857">
    <property type="protein sequence ID" value="RNA20431.1"/>
    <property type="molecule type" value="Genomic_DNA"/>
</dbReference>
<evidence type="ECO:0000256" key="1">
    <source>
        <dbReference type="SAM" id="MobiDB-lite"/>
    </source>
</evidence>